<evidence type="ECO:0000313" key="2">
    <source>
        <dbReference type="Proteomes" id="UP001597440"/>
    </source>
</evidence>
<protein>
    <submittedName>
        <fullName evidence="1">Uncharacterized protein</fullName>
    </submittedName>
</protein>
<comment type="caution">
    <text evidence="1">The sequence shown here is derived from an EMBL/GenBank/DDBJ whole genome shotgun (WGS) entry which is preliminary data.</text>
</comment>
<gene>
    <name evidence="1" type="ORF">ACFSQW_04595</name>
</gene>
<dbReference type="RefSeq" id="WP_210355449.1">
    <property type="nucleotide sequence ID" value="NZ_JAEQMU010000005.1"/>
</dbReference>
<accession>A0ABW5KY55</accession>
<organism evidence="1 2">
    <name type="scientific">Sphingobacterium tabacisoli</name>
    <dbReference type="NCBI Taxonomy" id="2044855"/>
    <lineage>
        <taxon>Bacteria</taxon>
        <taxon>Pseudomonadati</taxon>
        <taxon>Bacteroidota</taxon>
        <taxon>Sphingobacteriia</taxon>
        <taxon>Sphingobacteriales</taxon>
        <taxon>Sphingobacteriaceae</taxon>
        <taxon>Sphingobacterium</taxon>
    </lineage>
</organism>
<evidence type="ECO:0000313" key="1">
    <source>
        <dbReference type="EMBL" id="MFD2553654.1"/>
    </source>
</evidence>
<name>A0ABW5KY55_9SPHI</name>
<dbReference type="Proteomes" id="UP001597440">
    <property type="component" value="Unassembled WGS sequence"/>
</dbReference>
<reference evidence="2" key="1">
    <citation type="journal article" date="2019" name="Int. J. Syst. Evol. Microbiol.">
        <title>The Global Catalogue of Microorganisms (GCM) 10K type strain sequencing project: providing services to taxonomists for standard genome sequencing and annotation.</title>
        <authorList>
            <consortium name="The Broad Institute Genomics Platform"/>
            <consortium name="The Broad Institute Genome Sequencing Center for Infectious Disease"/>
            <person name="Wu L."/>
            <person name="Ma J."/>
        </authorList>
    </citation>
    <scope>NUCLEOTIDE SEQUENCE [LARGE SCALE GENOMIC DNA]</scope>
    <source>
        <strain evidence="2">KCTC 52298</strain>
    </source>
</reference>
<dbReference type="EMBL" id="JBHULD010000007">
    <property type="protein sequence ID" value="MFD2553654.1"/>
    <property type="molecule type" value="Genomic_DNA"/>
</dbReference>
<proteinExistence type="predicted"/>
<keyword evidence="2" id="KW-1185">Reference proteome</keyword>
<sequence>MKKLENVKSQNSVIGNAKAILCLLFVFASVFMVKGQENTDNHINLDIKQKSQQELQTIQGFLASPSVMKKSAGAILQKSKLTNDLEERPKKFKGIPKDEAVMKILLMKNQIFEGNDMPTSRKRLNVDSLLEDLKEVLTEEEYLKLINNHNLLKQLGLFVDETLDNQ</sequence>